<reference evidence="2" key="1">
    <citation type="journal article" date="2023" name="G3 (Bethesda)">
        <title>Genome assembly and association tests identify interacting loci associated with vigor, precocity, and sex in interspecific pistachio rootstocks.</title>
        <authorList>
            <person name="Palmer W."/>
            <person name="Jacygrad E."/>
            <person name="Sagayaradj S."/>
            <person name="Cavanaugh K."/>
            <person name="Han R."/>
            <person name="Bertier L."/>
            <person name="Beede B."/>
            <person name="Kafkas S."/>
            <person name="Golino D."/>
            <person name="Preece J."/>
            <person name="Michelmore R."/>
        </authorList>
    </citation>
    <scope>NUCLEOTIDE SEQUENCE [LARGE SCALE GENOMIC DNA]</scope>
</reference>
<dbReference type="Proteomes" id="UP001163603">
    <property type="component" value="Chromosome 5"/>
</dbReference>
<keyword evidence="2" id="KW-1185">Reference proteome</keyword>
<name>A0ACC0YQR1_9ROSI</name>
<evidence type="ECO:0000313" key="2">
    <source>
        <dbReference type="Proteomes" id="UP001163603"/>
    </source>
</evidence>
<accession>A0ACC0YQR1</accession>
<protein>
    <submittedName>
        <fullName evidence="1">Uncharacterized protein</fullName>
    </submittedName>
</protein>
<sequence length="367" mass="40786">MQYPYSSWPPPYPPLFKRTNANSKLPTHLNHDDGCAGVVKFDLPSHVNSISSTSNPFVKHCLKLRHSSSYRHSHSSALVVGTTPIRQVYQAHLLSKSFLLFIGYRLWNSAGALPSLIVTMEIYERSLQDKSVRMDCLLLLDKVKIPEELEDISARTVRVSSVVMKKLSGVQSSESIEAIALMKLPTSFISIEVSQKETNCQSWFPSSHRILVLDGIQDPGNLGTLLRSAMAFKWGGVFLLPGCCDPFNEKALRASRGACFQLPMVSGSWYHLEALKDVFQMKLLAGHPESNDEDRRVARLSQEFVDSLADVPVCLVLGSEGNGLSDKSQRVCELVSIPMPGEFESLNVSVAGGIFLYMLQPKIQRFI</sequence>
<organism evidence="1 2">
    <name type="scientific">Pistacia integerrima</name>
    <dbReference type="NCBI Taxonomy" id="434235"/>
    <lineage>
        <taxon>Eukaryota</taxon>
        <taxon>Viridiplantae</taxon>
        <taxon>Streptophyta</taxon>
        <taxon>Embryophyta</taxon>
        <taxon>Tracheophyta</taxon>
        <taxon>Spermatophyta</taxon>
        <taxon>Magnoliopsida</taxon>
        <taxon>eudicotyledons</taxon>
        <taxon>Gunneridae</taxon>
        <taxon>Pentapetalae</taxon>
        <taxon>rosids</taxon>
        <taxon>malvids</taxon>
        <taxon>Sapindales</taxon>
        <taxon>Anacardiaceae</taxon>
        <taxon>Pistacia</taxon>
    </lineage>
</organism>
<comment type="caution">
    <text evidence="1">The sequence shown here is derived from an EMBL/GenBank/DDBJ whole genome shotgun (WGS) entry which is preliminary data.</text>
</comment>
<evidence type="ECO:0000313" key="1">
    <source>
        <dbReference type="EMBL" id="KAJ0040535.1"/>
    </source>
</evidence>
<proteinExistence type="predicted"/>
<dbReference type="EMBL" id="CM047740">
    <property type="protein sequence ID" value="KAJ0040535.1"/>
    <property type="molecule type" value="Genomic_DNA"/>
</dbReference>
<gene>
    <name evidence="1" type="ORF">Pint_27723</name>
</gene>